<evidence type="ECO:0000256" key="4">
    <source>
        <dbReference type="SAM" id="MobiDB-lite"/>
    </source>
</evidence>
<accession>C4JY39</accession>
<dbReference type="Gene3D" id="3.30.420.40">
    <property type="match status" value="2"/>
</dbReference>
<dbReference type="Proteomes" id="UP000002058">
    <property type="component" value="Unassembled WGS sequence"/>
</dbReference>
<dbReference type="GO" id="GO:0030968">
    <property type="term" value="P:endoplasmic reticulum unfolded protein response"/>
    <property type="evidence" value="ECO:0007669"/>
    <property type="project" value="TreeGrafter"/>
</dbReference>
<dbReference type="EMBL" id="CH476619">
    <property type="protein sequence ID" value="EEP82225.1"/>
    <property type="molecule type" value="Genomic_DNA"/>
</dbReference>
<dbReference type="CDD" id="cd10230">
    <property type="entry name" value="ASKHA_NBD_HSP70_HYOU1"/>
    <property type="match status" value="1"/>
</dbReference>
<keyword evidence="5" id="KW-0732">Signal</keyword>
<evidence type="ECO:0000256" key="1">
    <source>
        <dbReference type="ARBA" id="ARBA00022741"/>
    </source>
</evidence>
<feature type="compositionally biased region" description="Low complexity" evidence="4">
    <location>
        <begin position="560"/>
        <end position="594"/>
    </location>
</feature>
<evidence type="ECO:0000313" key="6">
    <source>
        <dbReference type="EMBL" id="EEP82225.1"/>
    </source>
</evidence>
<dbReference type="GO" id="GO:0005524">
    <property type="term" value="F:ATP binding"/>
    <property type="evidence" value="ECO:0007669"/>
    <property type="project" value="UniProtKB-KW"/>
</dbReference>
<dbReference type="GO" id="GO:0034663">
    <property type="term" value="C:endoplasmic reticulum chaperone complex"/>
    <property type="evidence" value="ECO:0007669"/>
    <property type="project" value="TreeGrafter"/>
</dbReference>
<evidence type="ECO:0000256" key="2">
    <source>
        <dbReference type="ARBA" id="ARBA00022840"/>
    </source>
</evidence>
<dbReference type="SUPFAM" id="SSF53067">
    <property type="entry name" value="Actin-like ATPase domain"/>
    <property type="match status" value="2"/>
</dbReference>
<dbReference type="AlphaFoldDB" id="C4JY39"/>
<dbReference type="InterPro" id="IPR043129">
    <property type="entry name" value="ATPase_NBD"/>
</dbReference>
<dbReference type="FunCoup" id="C4JY39">
    <property type="interactions" value="183"/>
</dbReference>
<dbReference type="FunFam" id="3.30.420.40:FF:000171">
    <property type="entry name" value="Heat shock 70 kDa protein 4"/>
    <property type="match status" value="1"/>
</dbReference>
<keyword evidence="3" id="KW-0143">Chaperone</keyword>
<dbReference type="FunFam" id="3.90.640.10:FF:000039">
    <property type="entry name" value="Hsp70 family chaperone Lhs1/Orp150"/>
    <property type="match status" value="1"/>
</dbReference>
<keyword evidence="7" id="KW-1185">Reference proteome</keyword>
<feature type="compositionally biased region" description="Low complexity" evidence="4">
    <location>
        <begin position="761"/>
        <end position="799"/>
    </location>
</feature>
<dbReference type="PRINTS" id="PR00301">
    <property type="entry name" value="HEATSHOCK70"/>
</dbReference>
<dbReference type="HOGENOM" id="CLU_005965_5_0_1"/>
<name>C4JY39_UNCRE</name>
<feature type="chain" id="PRO_5002937971" evidence="5">
    <location>
        <begin position="38"/>
        <end position="932"/>
    </location>
</feature>
<dbReference type="GO" id="GO:0140662">
    <property type="term" value="F:ATP-dependent protein folding chaperone"/>
    <property type="evidence" value="ECO:0007669"/>
    <property type="project" value="InterPro"/>
</dbReference>
<dbReference type="InterPro" id="IPR029048">
    <property type="entry name" value="HSP70_C_sf"/>
</dbReference>
<feature type="signal peptide" evidence="5">
    <location>
        <begin position="1"/>
        <end position="37"/>
    </location>
</feature>
<dbReference type="OrthoDB" id="10262720at2759"/>
<dbReference type="InterPro" id="IPR013126">
    <property type="entry name" value="Hsp_70_fam"/>
</dbReference>
<feature type="region of interest" description="Disordered" evidence="4">
    <location>
        <begin position="760"/>
        <end position="808"/>
    </location>
</feature>
<feature type="compositionally biased region" description="Basic and acidic residues" evidence="4">
    <location>
        <begin position="543"/>
        <end position="559"/>
    </location>
</feature>
<dbReference type="Gene3D" id="3.30.30.30">
    <property type="match status" value="1"/>
</dbReference>
<proteinExistence type="predicted"/>
<dbReference type="Pfam" id="PF00012">
    <property type="entry name" value="HSP70"/>
    <property type="match status" value="1"/>
</dbReference>
<protein>
    <submittedName>
        <fullName evidence="6">Uncharacterized protein</fullName>
    </submittedName>
</protein>
<dbReference type="PANTHER" id="PTHR45639:SF3">
    <property type="entry name" value="HYPOXIA UP-REGULATED PROTEIN 1"/>
    <property type="match status" value="1"/>
</dbReference>
<gene>
    <name evidence="6" type="ORF">UREG_07090</name>
</gene>
<feature type="compositionally biased region" description="Basic and acidic residues" evidence="4">
    <location>
        <begin position="887"/>
        <end position="932"/>
    </location>
</feature>
<dbReference type="RefSeq" id="XP_002582317.1">
    <property type="nucleotide sequence ID" value="XM_002582271.1"/>
</dbReference>
<evidence type="ECO:0000256" key="5">
    <source>
        <dbReference type="SAM" id="SignalP"/>
    </source>
</evidence>
<dbReference type="SUPFAM" id="SSF100934">
    <property type="entry name" value="Heat shock protein 70kD (HSP70), C-terminal subdomain"/>
    <property type="match status" value="1"/>
</dbReference>
<keyword evidence="2" id="KW-0067">ATP-binding</keyword>
<dbReference type="InParanoid" id="C4JY39"/>
<dbReference type="PANTHER" id="PTHR45639">
    <property type="entry name" value="HSC70CB, ISOFORM G-RELATED"/>
    <property type="match status" value="1"/>
</dbReference>
<dbReference type="Gene3D" id="1.20.1270.10">
    <property type="match status" value="1"/>
</dbReference>
<dbReference type="GeneID" id="8443237"/>
<organism evidence="6 7">
    <name type="scientific">Uncinocarpus reesii (strain UAMH 1704)</name>
    <dbReference type="NCBI Taxonomy" id="336963"/>
    <lineage>
        <taxon>Eukaryota</taxon>
        <taxon>Fungi</taxon>
        <taxon>Dikarya</taxon>
        <taxon>Ascomycota</taxon>
        <taxon>Pezizomycotina</taxon>
        <taxon>Eurotiomycetes</taxon>
        <taxon>Eurotiomycetidae</taxon>
        <taxon>Onygenales</taxon>
        <taxon>Onygenaceae</taxon>
        <taxon>Uncinocarpus</taxon>
    </lineage>
</organism>
<dbReference type="KEGG" id="ure:UREG_07090"/>
<keyword evidence="1" id="KW-0547">Nucleotide-binding</keyword>
<feature type="region of interest" description="Disordered" evidence="4">
    <location>
        <begin position="543"/>
        <end position="626"/>
    </location>
</feature>
<dbReference type="STRING" id="336963.C4JY39"/>
<feature type="region of interest" description="Disordered" evidence="4">
    <location>
        <begin position="865"/>
        <end position="932"/>
    </location>
</feature>
<dbReference type="Gene3D" id="3.90.640.10">
    <property type="entry name" value="Actin, Chain A, domain 4"/>
    <property type="match status" value="1"/>
</dbReference>
<reference evidence="7" key="1">
    <citation type="journal article" date="2009" name="Genome Res.">
        <title>Comparative genomic analyses of the human fungal pathogens Coccidioides and their relatives.</title>
        <authorList>
            <person name="Sharpton T.J."/>
            <person name="Stajich J.E."/>
            <person name="Rounsley S.D."/>
            <person name="Gardner M.J."/>
            <person name="Wortman J.R."/>
            <person name="Jordar V.S."/>
            <person name="Maiti R."/>
            <person name="Kodira C.D."/>
            <person name="Neafsey D.E."/>
            <person name="Zeng Q."/>
            <person name="Hung C.-Y."/>
            <person name="McMahan C."/>
            <person name="Muszewska A."/>
            <person name="Grynberg M."/>
            <person name="Mandel M.A."/>
            <person name="Kellner E.M."/>
            <person name="Barker B.M."/>
            <person name="Galgiani J.N."/>
            <person name="Orbach M.J."/>
            <person name="Kirkland T.N."/>
            <person name="Cole G.T."/>
            <person name="Henn M.R."/>
            <person name="Birren B.W."/>
            <person name="Taylor J.W."/>
        </authorList>
    </citation>
    <scope>NUCLEOTIDE SEQUENCE [LARGE SCALE GENOMIC DNA]</scope>
    <source>
        <strain evidence="7">UAMH 1704</strain>
    </source>
</reference>
<dbReference type="VEuPathDB" id="FungiDB:UREG_07090"/>
<evidence type="ECO:0000313" key="7">
    <source>
        <dbReference type="Proteomes" id="UP000002058"/>
    </source>
</evidence>
<dbReference type="OMA" id="SRTPMIQ"/>
<evidence type="ECO:0000256" key="3">
    <source>
        <dbReference type="ARBA" id="ARBA00023186"/>
    </source>
</evidence>
<dbReference type="eggNOG" id="KOG0104">
    <property type="taxonomic scope" value="Eukaryota"/>
</dbReference>
<sequence>MAPPGRRRGGSVPSLLYLLSTIVLSALIASFPSTASAAGTGVIGIDLGTEYIKAAVVKPGVPLEIVLTKDSKRKELSAVAFKPAREKGPAFPERFYGSDAIALAPRFPEDVYPNLKSLLGVPFETGIQGSDGGEQNMVALYKERYPRVKLEPAADGRGTVGITSKRLGKPPFLVEELLAMQLKQIKANAEETGAQRTNLEDAVITVPPFFSAEEKRSVQLAAELAGLNVLSLLSDGVSVALNYATSRKFPNITNGEKPEHHIVFDMGAGSTSATVLKFQSRTVKDFGKYTRNLQEVHAVGVGWDKTLGGDALNQLIVNDMVAKLAESKTFKNRATPEQIKAHGKTMAKLWKESERLRQILSANTETAASFEGLYEDDVNFKYTITRATFEDLAKSHADRISKPLTDALEMAKLSLDDVESIILHGGVIRTPFVQKQIEQFCNGANKIRTNVNADEAAALGAGFRGAALSRAFRVKDIKTYDIPGYSASIRYVTGENVTIWFGMHLNPVNAVPEITRGSASCEVEEEVKKSVVDKAKEFLGFDSKKGQQPLKDDSSKDQASESSESSASQASSATPSTEDATSSTLSSSTDSAAEQASPPAKPWTTRSRARATREISGSRAQSLPSPEEMLRIKARLRAFDASDSARVQREEALNSLEAFIYRARELLDDTEFGGAIGKIAMEKLTQSLPEVADWLYGEGSDASTKELKAKLDSLKALVDPALNRKTENAMRPSKIESLKQSLKSAKTFVEAMEKQIKAEESAFSASSSKATSSSSSESSSASSASDSSASTTSSSTSSEPTPSYSMYSPIDVTTLSEIHDKIETWLNEKLKLQEKLAESDDPAITVADMEAKGAELQRTLNKVVEQIARKSKPGNGNGKKQGKKNGGSKDDKGKEKDKSKVKPKADKEKKEKKETNKGSDKKTASSSMKDEL</sequence>